<comment type="pathway">
    <text evidence="2">Glycan biosynthesis; starch biosynthesis.</text>
</comment>
<keyword evidence="4" id="KW-0328">Glycosyltransferase</keyword>
<evidence type="ECO:0000256" key="2">
    <source>
        <dbReference type="ARBA" id="ARBA00004727"/>
    </source>
</evidence>
<dbReference type="Gene3D" id="3.40.50.2000">
    <property type="entry name" value="Glycogen Phosphorylase B"/>
    <property type="match status" value="2"/>
</dbReference>
<reference evidence="10" key="2">
    <citation type="submission" date="2021-01" db="UniProtKB">
        <authorList>
            <consortium name="EnsemblPlants"/>
        </authorList>
    </citation>
    <scope>IDENTIFICATION</scope>
</reference>
<gene>
    <name evidence="10" type="primary">LOC115994395</name>
</gene>
<dbReference type="Gramene" id="QL06p037723:mrna">
    <property type="protein sequence ID" value="QL06p037723:mrna"/>
    <property type="gene ID" value="QL06p037723"/>
</dbReference>
<keyword evidence="6" id="KW-0750">Starch biosynthesis</keyword>
<sequence>MLTMTSLNAVTIPSPPNPTAALRKPLRPRPVCCLRKNRGGNGLYNKGSPRVDLFRSAGLDNMEIHQSSNGELEVKRNNIGKLFREAQQNILYLNKQRLVAVEELNKANREKQLLLDRIERLEVEKQAGVGKVEELDKANREKQLLLDRIERLEVEKQAGVGKDKLSLCWELLLRIDSMVLSGMISAGEASDFRRLIMDHKVIVADAFNEILQKKDAELLAELLQFSDRSKKSGFHVIHICTEMSPLVSVGSLASYVTGLSCALQRKGHLVEVILPKYAIMDLDEVQGLQEIKAGFYSYFNGQQHGNRIWTGVVNGIGVSFIEPLYYSSFFSREKVYGYSDDFERFTYFSRASLDYIVKSGKQPDVLHIHNWETAIVGPLFWDIYVNQGLGGTRILLTCHDFDSQCLEQPDKLSLCGLDPPRLHRPDRLQDNTKTHLVNILKGGIVYSNQVVMVSSMNSKGRIISSFSHELKPTLSIHQDKLVIAPYGFDKSTWDPSKDNFLPENYSAEDMKGKTVCKVALQQHLALSGSASSILVGCFFAELSEIDMENLKAVVQNATRRGVQVILVEISKNSITNKKLESFQELLKDQNVRFINRLGEAISHLVFAGSDIILCQSFHEPDLQVPLKALKYGAAPIAITSTDDISRNFVDYDYERTKFSQFISSNFGKMSLSQALDEIENNPSRWNRKILAAMAMDFSWDAECCDVHVSAYTAIKKL</sequence>
<dbReference type="EMBL" id="LRBV02000006">
    <property type="status" value="NOT_ANNOTATED_CDS"/>
    <property type="molecule type" value="Genomic_DNA"/>
</dbReference>
<dbReference type="Proteomes" id="UP000594261">
    <property type="component" value="Chromosome 6"/>
</dbReference>
<evidence type="ECO:0000256" key="3">
    <source>
        <dbReference type="ARBA" id="ARBA00012588"/>
    </source>
</evidence>
<proteinExistence type="predicted"/>
<evidence type="ECO:0000313" key="11">
    <source>
        <dbReference type="Proteomes" id="UP000594261"/>
    </source>
</evidence>
<dbReference type="GeneID" id="115994395"/>
<comment type="catalytic activity">
    <reaction evidence="1">
        <text>[(1-&gt;4)-alpha-D-glucosyl](n) + ADP-alpha-D-glucose = [(1-&gt;4)-alpha-D-glucosyl](n+1) + ADP + H(+)</text>
        <dbReference type="Rhea" id="RHEA:18189"/>
        <dbReference type="Rhea" id="RHEA-COMP:9584"/>
        <dbReference type="Rhea" id="RHEA-COMP:9587"/>
        <dbReference type="ChEBI" id="CHEBI:15378"/>
        <dbReference type="ChEBI" id="CHEBI:15444"/>
        <dbReference type="ChEBI" id="CHEBI:57498"/>
        <dbReference type="ChEBI" id="CHEBI:456216"/>
        <dbReference type="EC" id="2.4.1.21"/>
    </reaction>
</comment>
<dbReference type="OMA" id="RNGFHIV"/>
<dbReference type="PANTHER" id="PTHR46083:SF3">
    <property type="entry name" value="UDP-GLYCOSYLTRANSFERASE SUPERFAMILY PROTEIN"/>
    <property type="match status" value="1"/>
</dbReference>
<dbReference type="FunCoup" id="A0A7N2M0J3">
    <property type="interactions" value="457"/>
</dbReference>
<dbReference type="KEGG" id="qlo:115994395"/>
<evidence type="ECO:0000259" key="9">
    <source>
        <dbReference type="Pfam" id="PF08323"/>
    </source>
</evidence>
<dbReference type="Pfam" id="PF08323">
    <property type="entry name" value="Glyco_transf_5"/>
    <property type="match status" value="1"/>
</dbReference>
<evidence type="ECO:0000256" key="1">
    <source>
        <dbReference type="ARBA" id="ARBA00001478"/>
    </source>
</evidence>
<organism evidence="10 11">
    <name type="scientific">Quercus lobata</name>
    <name type="common">Valley oak</name>
    <dbReference type="NCBI Taxonomy" id="97700"/>
    <lineage>
        <taxon>Eukaryota</taxon>
        <taxon>Viridiplantae</taxon>
        <taxon>Streptophyta</taxon>
        <taxon>Embryophyta</taxon>
        <taxon>Tracheophyta</taxon>
        <taxon>Spermatophyta</taxon>
        <taxon>Magnoliopsida</taxon>
        <taxon>eudicotyledons</taxon>
        <taxon>Gunneridae</taxon>
        <taxon>Pentapetalae</taxon>
        <taxon>rosids</taxon>
        <taxon>fabids</taxon>
        <taxon>Fagales</taxon>
        <taxon>Fagaceae</taxon>
        <taxon>Quercus</taxon>
    </lineage>
</organism>
<protein>
    <recommendedName>
        <fullName evidence="3">starch synthase</fullName>
        <ecNumber evidence="3">2.4.1.21</ecNumber>
    </recommendedName>
</protein>
<evidence type="ECO:0000313" key="10">
    <source>
        <dbReference type="EnsemblPlants" id="QL06p037723:mrna"/>
    </source>
</evidence>
<keyword evidence="11" id="KW-1185">Reference proteome</keyword>
<evidence type="ECO:0000256" key="8">
    <source>
        <dbReference type="SAM" id="MobiDB-lite"/>
    </source>
</evidence>
<feature type="region of interest" description="Disordered" evidence="8">
    <location>
        <begin position="1"/>
        <end position="24"/>
    </location>
</feature>
<dbReference type="EC" id="2.4.1.21" evidence="3"/>
<keyword evidence="5" id="KW-0808">Transferase</keyword>
<dbReference type="PANTHER" id="PTHR46083">
    <property type="match status" value="1"/>
</dbReference>
<dbReference type="GO" id="GO:0009011">
    <property type="term" value="F:alpha-1,4-glucan glucosyltransferase (ADP-glucose donor) activity"/>
    <property type="evidence" value="ECO:0007669"/>
    <property type="project" value="UniProtKB-EC"/>
</dbReference>
<feature type="domain" description="Starch synthase catalytic" evidence="9">
    <location>
        <begin position="235"/>
        <end position="456"/>
    </location>
</feature>
<feature type="coiled-coil region" evidence="7">
    <location>
        <begin position="101"/>
        <end position="155"/>
    </location>
</feature>
<evidence type="ECO:0000256" key="4">
    <source>
        <dbReference type="ARBA" id="ARBA00022676"/>
    </source>
</evidence>
<dbReference type="EnsemblPlants" id="QL06p037723:mrna">
    <property type="protein sequence ID" value="QL06p037723:mrna"/>
    <property type="gene ID" value="QL06p037723"/>
</dbReference>
<dbReference type="UniPathway" id="UPA00152"/>
<name>A0A7N2M0J3_QUELO</name>
<dbReference type="InParanoid" id="A0A7N2M0J3"/>
<keyword evidence="7" id="KW-0175">Coiled coil</keyword>
<reference evidence="10 11" key="1">
    <citation type="journal article" date="2016" name="G3 (Bethesda)">
        <title>First Draft Assembly and Annotation of the Genome of a California Endemic Oak Quercus lobata Nee (Fagaceae).</title>
        <authorList>
            <person name="Sork V.L."/>
            <person name="Fitz-Gibbon S.T."/>
            <person name="Puiu D."/>
            <person name="Crepeau M."/>
            <person name="Gugger P.F."/>
            <person name="Sherman R."/>
            <person name="Stevens K."/>
            <person name="Langley C.H."/>
            <person name="Pellegrini M."/>
            <person name="Salzberg S.L."/>
        </authorList>
    </citation>
    <scope>NUCLEOTIDE SEQUENCE [LARGE SCALE GENOMIC DNA]</scope>
    <source>
        <strain evidence="10 11">cv. SW786</strain>
    </source>
</reference>
<dbReference type="OrthoDB" id="2018403at2759"/>
<accession>A0A7N2M0J3</accession>
<dbReference type="InterPro" id="IPR013534">
    <property type="entry name" value="Starch_synth_cat_dom"/>
</dbReference>
<evidence type="ECO:0000256" key="7">
    <source>
        <dbReference type="SAM" id="Coils"/>
    </source>
</evidence>
<feature type="compositionally biased region" description="Polar residues" evidence="8">
    <location>
        <begin position="1"/>
        <end position="11"/>
    </location>
</feature>
<dbReference type="RefSeq" id="XP_030974389.1">
    <property type="nucleotide sequence ID" value="XM_031118529.1"/>
</dbReference>
<dbReference type="GO" id="GO:0019252">
    <property type="term" value="P:starch biosynthetic process"/>
    <property type="evidence" value="ECO:0007669"/>
    <property type="project" value="UniProtKB-UniPathway"/>
</dbReference>
<evidence type="ECO:0000256" key="6">
    <source>
        <dbReference type="ARBA" id="ARBA00022922"/>
    </source>
</evidence>
<dbReference type="AlphaFoldDB" id="A0A7N2M0J3"/>
<evidence type="ECO:0000256" key="5">
    <source>
        <dbReference type="ARBA" id="ARBA00022679"/>
    </source>
</evidence>
<dbReference type="SUPFAM" id="SSF53756">
    <property type="entry name" value="UDP-Glycosyltransferase/glycogen phosphorylase"/>
    <property type="match status" value="1"/>
</dbReference>